<keyword evidence="2" id="KW-1185">Reference proteome</keyword>
<dbReference type="PaxDb" id="4113-PGSC0003DMT400085464"/>
<protein>
    <submittedName>
        <fullName evidence="1">Uncharacterized protein</fullName>
    </submittedName>
</protein>
<sequence>MIGNNKGLNSSTYTQNVVAQKINVVCPDFDAIEVETSFPHDDHEVMQGNMRGKPGKENGKYITFVGSARGSTFVQRTSIGKSKGYSVVSSDMNEPAHNKIIRQPKFNPIGHDASFPHDDLEAMQESLRSKSGSCVFDKIKRSYAKLFPKVQLGWFQK</sequence>
<dbReference type="HOGENOM" id="CLU_1681011_0_0_1"/>
<dbReference type="EnsemblPlants" id="PGSC0003DMT400085464">
    <property type="protein sequence ID" value="PGSC0003DMT400085464"/>
    <property type="gene ID" value="PGSC0003DMG400035035"/>
</dbReference>
<accession>M1D9K0</accession>
<evidence type="ECO:0000313" key="1">
    <source>
        <dbReference type="EnsemblPlants" id="PGSC0003DMT400085464"/>
    </source>
</evidence>
<reference evidence="1" key="2">
    <citation type="submission" date="2015-06" db="UniProtKB">
        <authorList>
            <consortium name="EnsemblPlants"/>
        </authorList>
    </citation>
    <scope>IDENTIFICATION</scope>
    <source>
        <strain evidence="1">DM1-3 516 R44</strain>
    </source>
</reference>
<proteinExistence type="predicted"/>
<organism evidence="1 2">
    <name type="scientific">Solanum tuberosum</name>
    <name type="common">Potato</name>
    <dbReference type="NCBI Taxonomy" id="4113"/>
    <lineage>
        <taxon>Eukaryota</taxon>
        <taxon>Viridiplantae</taxon>
        <taxon>Streptophyta</taxon>
        <taxon>Embryophyta</taxon>
        <taxon>Tracheophyta</taxon>
        <taxon>Spermatophyta</taxon>
        <taxon>Magnoliopsida</taxon>
        <taxon>eudicotyledons</taxon>
        <taxon>Gunneridae</taxon>
        <taxon>Pentapetalae</taxon>
        <taxon>asterids</taxon>
        <taxon>lamiids</taxon>
        <taxon>Solanales</taxon>
        <taxon>Solanaceae</taxon>
        <taxon>Solanoideae</taxon>
        <taxon>Solaneae</taxon>
        <taxon>Solanum</taxon>
    </lineage>
</organism>
<name>M1D9K0_SOLTU</name>
<dbReference type="InParanoid" id="M1D9K0"/>
<dbReference type="OMA" id="MNEPAHN"/>
<evidence type="ECO:0000313" key="2">
    <source>
        <dbReference type="Proteomes" id="UP000011115"/>
    </source>
</evidence>
<dbReference type="AlphaFoldDB" id="M1D9K0"/>
<reference evidence="2" key="1">
    <citation type="journal article" date="2011" name="Nature">
        <title>Genome sequence and analysis of the tuber crop potato.</title>
        <authorList>
            <consortium name="The Potato Genome Sequencing Consortium"/>
        </authorList>
    </citation>
    <scope>NUCLEOTIDE SEQUENCE [LARGE SCALE GENOMIC DNA]</scope>
    <source>
        <strain evidence="2">cv. DM1-3 516 R44</strain>
    </source>
</reference>
<dbReference type="Gramene" id="PGSC0003DMT400085464">
    <property type="protein sequence ID" value="PGSC0003DMT400085464"/>
    <property type="gene ID" value="PGSC0003DMG400035035"/>
</dbReference>
<dbReference type="Proteomes" id="UP000011115">
    <property type="component" value="Unassembled WGS sequence"/>
</dbReference>